<proteinExistence type="predicted"/>
<protein>
    <submittedName>
        <fullName evidence="2">Uncharacterized protein</fullName>
    </submittedName>
</protein>
<evidence type="ECO:0000313" key="2">
    <source>
        <dbReference type="EMBL" id="SCB72483.1"/>
    </source>
</evidence>
<evidence type="ECO:0000256" key="1">
    <source>
        <dbReference type="SAM" id="MobiDB-lite"/>
    </source>
</evidence>
<dbReference type="OrthoDB" id="2969716at2"/>
<dbReference type="RefSeq" id="WP_058297020.1">
    <property type="nucleotide sequence ID" value="NZ_FMAU01000001.1"/>
</dbReference>
<feature type="compositionally biased region" description="Polar residues" evidence="1">
    <location>
        <begin position="44"/>
        <end position="57"/>
    </location>
</feature>
<reference evidence="3" key="1">
    <citation type="submission" date="2016-08" db="EMBL/GenBank/DDBJ databases">
        <authorList>
            <person name="Varghese N."/>
            <person name="Submissions Spin"/>
        </authorList>
    </citation>
    <scope>NUCLEOTIDE SEQUENCE [LARGE SCALE GENOMIC DNA]</scope>
    <source>
        <strain evidence="3">SGD-1123</strain>
    </source>
</reference>
<feature type="compositionally biased region" description="Polar residues" evidence="1">
    <location>
        <begin position="77"/>
        <end position="87"/>
    </location>
</feature>
<feature type="region of interest" description="Disordered" evidence="1">
    <location>
        <begin position="39"/>
        <end position="87"/>
    </location>
</feature>
<evidence type="ECO:0000313" key="3">
    <source>
        <dbReference type="Proteomes" id="UP000181997"/>
    </source>
</evidence>
<gene>
    <name evidence="2" type="ORF">GA0061094_0069</name>
</gene>
<name>A0A0V8HPA8_9BACI</name>
<organism evidence="2 3">
    <name type="scientific">[Bacillus] enclensis</name>
    <dbReference type="NCBI Taxonomy" id="1402860"/>
    <lineage>
        <taxon>Bacteria</taxon>
        <taxon>Bacillati</taxon>
        <taxon>Bacillota</taxon>
        <taxon>Bacilli</taxon>
        <taxon>Bacillales</taxon>
        <taxon>Bacillaceae</taxon>
        <taxon>Rossellomorea</taxon>
    </lineage>
</organism>
<keyword evidence="3" id="KW-1185">Reference proteome</keyword>
<sequence length="87" mass="9180">MNTIKIELEYSPDSLSADEAKDQIKKSLEDSGLKVVSFDAGGDTDSSVNKMHSSLPNQPDFAEPDVNSSGAGGMVSPDSSGYPNKDK</sequence>
<dbReference type="AlphaFoldDB" id="A0A0V8HPA8"/>
<dbReference type="EMBL" id="FMAU01000001">
    <property type="protein sequence ID" value="SCB72483.1"/>
    <property type="molecule type" value="Genomic_DNA"/>
</dbReference>
<dbReference type="Proteomes" id="UP000181997">
    <property type="component" value="Unassembled WGS sequence"/>
</dbReference>
<accession>A0A0V8HPA8</accession>